<dbReference type="RefSeq" id="WP_205158741.1">
    <property type="nucleotide sequence ID" value="NZ_JAFEUM010000004.1"/>
</dbReference>
<name>A0ABS2HJI4_9VIBR</name>
<feature type="domain" description="HTH gntR-type" evidence="4">
    <location>
        <begin position="12"/>
        <end position="80"/>
    </location>
</feature>
<dbReference type="PROSITE" id="PS50949">
    <property type="entry name" value="HTH_GNTR"/>
    <property type="match status" value="1"/>
</dbReference>
<dbReference type="EMBL" id="JAFEUM010000004">
    <property type="protein sequence ID" value="MBM7037189.1"/>
    <property type="molecule type" value="Genomic_DNA"/>
</dbReference>
<keyword evidence="2" id="KW-0238">DNA-binding</keyword>
<dbReference type="Gene3D" id="1.10.10.10">
    <property type="entry name" value="Winged helix-like DNA-binding domain superfamily/Winged helix DNA-binding domain"/>
    <property type="match status" value="1"/>
</dbReference>
<dbReference type="InterPro" id="IPR008920">
    <property type="entry name" value="TF_FadR/GntR_C"/>
</dbReference>
<gene>
    <name evidence="5" type="ORF">JQC93_12310</name>
</gene>
<dbReference type="SMART" id="SM00895">
    <property type="entry name" value="FCD"/>
    <property type="match status" value="1"/>
</dbReference>
<evidence type="ECO:0000259" key="4">
    <source>
        <dbReference type="PROSITE" id="PS50949"/>
    </source>
</evidence>
<dbReference type="Pfam" id="PF00392">
    <property type="entry name" value="GntR"/>
    <property type="match status" value="1"/>
</dbReference>
<evidence type="ECO:0000313" key="6">
    <source>
        <dbReference type="Proteomes" id="UP000809621"/>
    </source>
</evidence>
<sequence>MAQFSLVEDSSRKIHVQVARQIARKILSGELSPNEKIPSEIELCDSFGVSRTALRESTKLLSAKGLLMSKPKVGTTIRPRNHWHFLDPQLLEWIQDLEDTKPFLSQFLGLRKAIEPEACALAASNANSEQRKELSVVFQNMTVAAENYDYDMWRENDHQFHQLIFQSTSNQFFVPFGNILSAIFKAFIDEAAEGGRFCIEEHRDIYNSIMAGDGERARNASAMLLKDDNQRLSNLEEAIA</sequence>
<dbReference type="Proteomes" id="UP000809621">
    <property type="component" value="Unassembled WGS sequence"/>
</dbReference>
<evidence type="ECO:0000313" key="5">
    <source>
        <dbReference type="EMBL" id="MBM7037189.1"/>
    </source>
</evidence>
<dbReference type="CDD" id="cd07377">
    <property type="entry name" value="WHTH_GntR"/>
    <property type="match status" value="1"/>
</dbReference>
<dbReference type="PRINTS" id="PR00035">
    <property type="entry name" value="HTHGNTR"/>
</dbReference>
<proteinExistence type="predicted"/>
<evidence type="ECO:0000256" key="3">
    <source>
        <dbReference type="ARBA" id="ARBA00023163"/>
    </source>
</evidence>
<reference evidence="5 6" key="1">
    <citation type="submission" date="2021-02" db="EMBL/GenBank/DDBJ databases">
        <authorList>
            <person name="Park J.-S."/>
        </authorList>
    </citation>
    <scope>NUCLEOTIDE SEQUENCE [LARGE SCALE GENOMIC DNA]</scope>
    <source>
        <strain evidence="5 6">188UL20-2</strain>
    </source>
</reference>
<dbReference type="InterPro" id="IPR011711">
    <property type="entry name" value="GntR_C"/>
</dbReference>
<organism evidence="5 6">
    <name type="scientific">Vibrio ulleungensis</name>
    <dbReference type="NCBI Taxonomy" id="2807619"/>
    <lineage>
        <taxon>Bacteria</taxon>
        <taxon>Pseudomonadati</taxon>
        <taxon>Pseudomonadota</taxon>
        <taxon>Gammaproteobacteria</taxon>
        <taxon>Vibrionales</taxon>
        <taxon>Vibrionaceae</taxon>
        <taxon>Vibrio</taxon>
    </lineage>
</organism>
<accession>A0ABS2HJI4</accession>
<comment type="caution">
    <text evidence="5">The sequence shown here is derived from an EMBL/GenBank/DDBJ whole genome shotgun (WGS) entry which is preliminary data.</text>
</comment>
<dbReference type="InterPro" id="IPR036388">
    <property type="entry name" value="WH-like_DNA-bd_sf"/>
</dbReference>
<dbReference type="InterPro" id="IPR036390">
    <property type="entry name" value="WH_DNA-bd_sf"/>
</dbReference>
<evidence type="ECO:0000256" key="2">
    <source>
        <dbReference type="ARBA" id="ARBA00023125"/>
    </source>
</evidence>
<dbReference type="SMART" id="SM00345">
    <property type="entry name" value="HTH_GNTR"/>
    <property type="match status" value="1"/>
</dbReference>
<keyword evidence="6" id="KW-1185">Reference proteome</keyword>
<dbReference type="InterPro" id="IPR000524">
    <property type="entry name" value="Tscrpt_reg_HTH_GntR"/>
</dbReference>
<dbReference type="PANTHER" id="PTHR43537:SF44">
    <property type="entry name" value="GNTR FAMILY REGULATORY PROTEIN"/>
    <property type="match status" value="1"/>
</dbReference>
<protein>
    <submittedName>
        <fullName evidence="5">FadR family transcriptional regulator</fullName>
    </submittedName>
</protein>
<dbReference type="Gene3D" id="1.20.120.530">
    <property type="entry name" value="GntR ligand-binding domain-like"/>
    <property type="match status" value="1"/>
</dbReference>
<dbReference type="Pfam" id="PF07729">
    <property type="entry name" value="FCD"/>
    <property type="match status" value="1"/>
</dbReference>
<keyword evidence="3" id="KW-0804">Transcription</keyword>
<keyword evidence="1" id="KW-0805">Transcription regulation</keyword>
<dbReference type="SUPFAM" id="SSF46785">
    <property type="entry name" value="Winged helix' DNA-binding domain"/>
    <property type="match status" value="1"/>
</dbReference>
<dbReference type="SUPFAM" id="SSF48008">
    <property type="entry name" value="GntR ligand-binding domain-like"/>
    <property type="match status" value="1"/>
</dbReference>
<dbReference type="PANTHER" id="PTHR43537">
    <property type="entry name" value="TRANSCRIPTIONAL REGULATOR, GNTR FAMILY"/>
    <property type="match status" value="1"/>
</dbReference>
<evidence type="ECO:0000256" key="1">
    <source>
        <dbReference type="ARBA" id="ARBA00023015"/>
    </source>
</evidence>